<feature type="non-terminal residue" evidence="1">
    <location>
        <position position="49"/>
    </location>
</feature>
<dbReference type="Proteomes" id="UP000053236">
    <property type="component" value="Unassembled WGS sequence"/>
</dbReference>
<sequence>MELLETCTSGNHNDVEEALAKNCDVEIKNEDRWTPLIVAASFTFDRDVE</sequence>
<dbReference type="SUPFAM" id="SSF48403">
    <property type="entry name" value="Ankyrin repeat"/>
    <property type="match status" value="1"/>
</dbReference>
<reference evidence="1" key="1">
    <citation type="submission" date="2013-11" db="EMBL/GenBank/DDBJ databases">
        <title>The Genome Sequence of Phytophthora parasitica CJ02B3.</title>
        <authorList>
            <consortium name="The Broad Institute Genomics Platform"/>
            <person name="Russ C."/>
            <person name="Tyler B."/>
            <person name="Panabieres F."/>
            <person name="Shan W."/>
            <person name="Tripathy S."/>
            <person name="Grunwald N."/>
            <person name="Machado M."/>
            <person name="Johnson C.S."/>
            <person name="Arredondo F."/>
            <person name="Hong C."/>
            <person name="Coffey M."/>
            <person name="Young S.K."/>
            <person name="Zeng Q."/>
            <person name="Gargeya S."/>
            <person name="Fitzgerald M."/>
            <person name="Abouelleil A."/>
            <person name="Alvarado L."/>
            <person name="Chapman S.B."/>
            <person name="Gainer-Dewar J."/>
            <person name="Goldberg J."/>
            <person name="Griggs A."/>
            <person name="Gujja S."/>
            <person name="Hansen M."/>
            <person name="Howarth C."/>
            <person name="Imamovic A."/>
            <person name="Ireland A."/>
            <person name="Larimer J."/>
            <person name="McCowan C."/>
            <person name="Murphy C."/>
            <person name="Pearson M."/>
            <person name="Poon T.W."/>
            <person name="Priest M."/>
            <person name="Roberts A."/>
            <person name="Saif S."/>
            <person name="Shea T."/>
            <person name="Sykes S."/>
            <person name="Wortman J."/>
            <person name="Nusbaum C."/>
            <person name="Birren B."/>
        </authorList>
    </citation>
    <scope>NUCLEOTIDE SEQUENCE [LARGE SCALE GENOMIC DNA]</scope>
    <source>
        <strain evidence="1">CJ02B3</strain>
    </source>
</reference>
<dbReference type="InterPro" id="IPR036770">
    <property type="entry name" value="Ankyrin_rpt-contain_sf"/>
</dbReference>
<proteinExistence type="predicted"/>
<dbReference type="EMBL" id="KI689374">
    <property type="protein sequence ID" value="ETK73220.1"/>
    <property type="molecule type" value="Genomic_DNA"/>
</dbReference>
<gene>
    <name evidence="1" type="ORF">L915_19824</name>
</gene>
<organism evidence="1">
    <name type="scientific">Phytophthora nicotianae</name>
    <name type="common">Potato buckeye rot agent</name>
    <name type="synonym">Phytophthora parasitica</name>
    <dbReference type="NCBI Taxonomy" id="4792"/>
    <lineage>
        <taxon>Eukaryota</taxon>
        <taxon>Sar</taxon>
        <taxon>Stramenopiles</taxon>
        <taxon>Oomycota</taxon>
        <taxon>Peronosporomycetes</taxon>
        <taxon>Peronosporales</taxon>
        <taxon>Peronosporaceae</taxon>
        <taxon>Phytophthora</taxon>
    </lineage>
</organism>
<name>W2FT15_PHYNI</name>
<accession>W2FT15</accession>
<evidence type="ECO:0000313" key="1">
    <source>
        <dbReference type="EMBL" id="ETK73220.1"/>
    </source>
</evidence>
<protein>
    <submittedName>
        <fullName evidence="1">Uncharacterized protein</fullName>
    </submittedName>
</protein>
<dbReference type="Gene3D" id="1.25.40.20">
    <property type="entry name" value="Ankyrin repeat-containing domain"/>
    <property type="match status" value="1"/>
</dbReference>
<dbReference type="AlphaFoldDB" id="W2FT15"/>